<comment type="caution">
    <text evidence="2">The sequence shown here is derived from an EMBL/GenBank/DDBJ whole genome shotgun (WGS) entry which is preliminary data.</text>
</comment>
<organism evidence="2 3">
    <name type="scientific">Roseomonas marmotae</name>
    <dbReference type="NCBI Taxonomy" id="2768161"/>
    <lineage>
        <taxon>Bacteria</taxon>
        <taxon>Pseudomonadati</taxon>
        <taxon>Pseudomonadota</taxon>
        <taxon>Alphaproteobacteria</taxon>
        <taxon>Acetobacterales</taxon>
        <taxon>Roseomonadaceae</taxon>
        <taxon>Roseomonas</taxon>
    </lineage>
</organism>
<dbReference type="EMBL" id="JACTNF010000011">
    <property type="protein sequence ID" value="MBO1075421.1"/>
    <property type="molecule type" value="Genomic_DNA"/>
</dbReference>
<sequence length="152" mass="16410">MQRPAERSNSVQNTLERLRAAQAQQEPPRARASTAAGRPASGGGSPTGNALLSQGEMRGVAERVSECWSVDAGMMGIDQMVVELRIDVDAGGTVRNVRAANGVPTDPRGRALFDMSRRALLDPKCNPLPVSREKIPALNNTIFRFNPKGFIR</sequence>
<feature type="compositionally biased region" description="Low complexity" evidence="1">
    <location>
        <begin position="20"/>
        <end position="39"/>
    </location>
</feature>
<dbReference type="RefSeq" id="WP_207447629.1">
    <property type="nucleotide sequence ID" value="NZ_JACTNF010000011.1"/>
</dbReference>
<name>A0ABS3KD78_9PROT</name>
<dbReference type="Proteomes" id="UP001518990">
    <property type="component" value="Unassembled WGS sequence"/>
</dbReference>
<feature type="region of interest" description="Disordered" evidence="1">
    <location>
        <begin position="1"/>
        <end position="57"/>
    </location>
</feature>
<reference evidence="2 3" key="1">
    <citation type="submission" date="2020-09" db="EMBL/GenBank/DDBJ databases">
        <title>Roseomonas.</title>
        <authorList>
            <person name="Zhu W."/>
        </authorList>
    </citation>
    <scope>NUCLEOTIDE SEQUENCE [LARGE SCALE GENOMIC DNA]</scope>
    <source>
        <strain evidence="2 3">1311</strain>
    </source>
</reference>
<protein>
    <recommendedName>
        <fullName evidence="4">Cell envelope integrity protein TolA</fullName>
    </recommendedName>
</protein>
<proteinExistence type="predicted"/>
<dbReference type="SUPFAM" id="SSF74653">
    <property type="entry name" value="TolA/TonB C-terminal domain"/>
    <property type="match status" value="1"/>
</dbReference>
<accession>A0ABS3KD78</accession>
<evidence type="ECO:0000313" key="3">
    <source>
        <dbReference type="Proteomes" id="UP001518990"/>
    </source>
</evidence>
<gene>
    <name evidence="2" type="ORF">IAI60_12475</name>
</gene>
<evidence type="ECO:0008006" key="4">
    <source>
        <dbReference type="Google" id="ProtNLM"/>
    </source>
</evidence>
<dbReference type="Gene3D" id="3.30.1150.10">
    <property type="match status" value="1"/>
</dbReference>
<keyword evidence="3" id="KW-1185">Reference proteome</keyword>
<evidence type="ECO:0000256" key="1">
    <source>
        <dbReference type="SAM" id="MobiDB-lite"/>
    </source>
</evidence>
<evidence type="ECO:0000313" key="2">
    <source>
        <dbReference type="EMBL" id="MBO1075421.1"/>
    </source>
</evidence>